<dbReference type="Proteomes" id="UP000295499">
    <property type="component" value="Unassembled WGS sequence"/>
</dbReference>
<dbReference type="EC" id="2.7.13.3" evidence="2"/>
<keyword evidence="6 10" id="KW-0418">Kinase</keyword>
<keyword evidence="11" id="KW-1185">Reference proteome</keyword>
<dbReference type="Gene3D" id="1.25.40.10">
    <property type="entry name" value="Tetratricopeptide repeat domain"/>
    <property type="match status" value="2"/>
</dbReference>
<keyword evidence="5" id="KW-0547">Nucleotide-binding</keyword>
<feature type="domain" description="Histidine kinase" evidence="9">
    <location>
        <begin position="563"/>
        <end position="756"/>
    </location>
</feature>
<dbReference type="SUPFAM" id="SSF48452">
    <property type="entry name" value="TPR-like"/>
    <property type="match status" value="2"/>
</dbReference>
<evidence type="ECO:0000256" key="5">
    <source>
        <dbReference type="ARBA" id="ARBA00022741"/>
    </source>
</evidence>
<dbReference type="InterPro" id="IPR011495">
    <property type="entry name" value="Sig_transdc_His_kin_sub2_dim/P"/>
</dbReference>
<gene>
    <name evidence="10" type="ORF">CLV32_0553</name>
</gene>
<dbReference type="GO" id="GO:0004673">
    <property type="term" value="F:protein histidine kinase activity"/>
    <property type="evidence" value="ECO:0007669"/>
    <property type="project" value="UniProtKB-EC"/>
</dbReference>
<name>A0A4R6IPN0_9SPHI</name>
<evidence type="ECO:0000256" key="4">
    <source>
        <dbReference type="ARBA" id="ARBA00022679"/>
    </source>
</evidence>
<dbReference type="Gene3D" id="3.30.450.20">
    <property type="entry name" value="PAS domain"/>
    <property type="match status" value="1"/>
</dbReference>
<dbReference type="EMBL" id="SNWM01000001">
    <property type="protein sequence ID" value="TDO24264.1"/>
    <property type="molecule type" value="Genomic_DNA"/>
</dbReference>
<comment type="catalytic activity">
    <reaction evidence="1">
        <text>ATP + protein L-histidine = ADP + protein N-phospho-L-histidine.</text>
        <dbReference type="EC" id="2.7.13.3"/>
    </reaction>
</comment>
<keyword evidence="7" id="KW-0067">ATP-binding</keyword>
<evidence type="ECO:0000256" key="2">
    <source>
        <dbReference type="ARBA" id="ARBA00012438"/>
    </source>
</evidence>
<dbReference type="GO" id="GO:0005524">
    <property type="term" value="F:ATP binding"/>
    <property type="evidence" value="ECO:0007669"/>
    <property type="project" value="UniProtKB-KW"/>
</dbReference>
<dbReference type="Pfam" id="PF07568">
    <property type="entry name" value="HisKA_2"/>
    <property type="match status" value="1"/>
</dbReference>
<dbReference type="PANTHER" id="PTHR41523:SF8">
    <property type="entry name" value="ETHYLENE RESPONSE SENSOR PROTEIN"/>
    <property type="match status" value="1"/>
</dbReference>
<evidence type="ECO:0000256" key="1">
    <source>
        <dbReference type="ARBA" id="ARBA00000085"/>
    </source>
</evidence>
<dbReference type="InterPro" id="IPR036890">
    <property type="entry name" value="HATPase_C_sf"/>
</dbReference>
<comment type="caution">
    <text evidence="10">The sequence shown here is derived from an EMBL/GenBank/DDBJ whole genome shotgun (WGS) entry which is preliminary data.</text>
</comment>
<dbReference type="InterPro" id="IPR005467">
    <property type="entry name" value="His_kinase_dom"/>
</dbReference>
<reference evidence="10 11" key="1">
    <citation type="submission" date="2019-03" db="EMBL/GenBank/DDBJ databases">
        <title>Genomic Encyclopedia of Archaeal and Bacterial Type Strains, Phase II (KMG-II): from individual species to whole genera.</title>
        <authorList>
            <person name="Goeker M."/>
        </authorList>
    </citation>
    <scope>NUCLEOTIDE SEQUENCE [LARGE SCALE GENOMIC DNA]</scope>
    <source>
        <strain evidence="10 11">DSM 19034</strain>
    </source>
</reference>
<proteinExistence type="predicted"/>
<organism evidence="10 11">
    <name type="scientific">Pedobacter duraquae</name>
    <dbReference type="NCBI Taxonomy" id="425511"/>
    <lineage>
        <taxon>Bacteria</taxon>
        <taxon>Pseudomonadati</taxon>
        <taxon>Bacteroidota</taxon>
        <taxon>Sphingobacteriia</taxon>
        <taxon>Sphingobacteriales</taxon>
        <taxon>Sphingobacteriaceae</taxon>
        <taxon>Pedobacter</taxon>
    </lineage>
</organism>
<evidence type="ECO:0000256" key="7">
    <source>
        <dbReference type="ARBA" id="ARBA00022840"/>
    </source>
</evidence>
<keyword evidence="3" id="KW-0597">Phosphoprotein</keyword>
<accession>A0A4R6IPN0</accession>
<feature type="chain" id="PRO_5020896374" description="histidine kinase" evidence="8">
    <location>
        <begin position="20"/>
        <end position="764"/>
    </location>
</feature>
<dbReference type="RefSeq" id="WP_166641864.1">
    <property type="nucleotide sequence ID" value="NZ_SNWM01000001.1"/>
</dbReference>
<dbReference type="SMART" id="SM00387">
    <property type="entry name" value="HATPase_c"/>
    <property type="match status" value="1"/>
</dbReference>
<dbReference type="Gene3D" id="3.30.565.10">
    <property type="entry name" value="Histidine kinase-like ATPase, C-terminal domain"/>
    <property type="match status" value="1"/>
</dbReference>
<dbReference type="PANTHER" id="PTHR41523">
    <property type="entry name" value="TWO-COMPONENT SYSTEM SENSOR PROTEIN"/>
    <property type="match status" value="1"/>
</dbReference>
<keyword evidence="4" id="KW-0808">Transferase</keyword>
<dbReference type="SUPFAM" id="SSF55874">
    <property type="entry name" value="ATPase domain of HSP90 chaperone/DNA topoisomerase II/histidine kinase"/>
    <property type="match status" value="1"/>
</dbReference>
<evidence type="ECO:0000256" key="3">
    <source>
        <dbReference type="ARBA" id="ARBA00022553"/>
    </source>
</evidence>
<dbReference type="InterPro" id="IPR011990">
    <property type="entry name" value="TPR-like_helical_dom_sf"/>
</dbReference>
<evidence type="ECO:0000313" key="11">
    <source>
        <dbReference type="Proteomes" id="UP000295499"/>
    </source>
</evidence>
<dbReference type="PROSITE" id="PS50109">
    <property type="entry name" value="HIS_KIN"/>
    <property type="match status" value="1"/>
</dbReference>
<evidence type="ECO:0000313" key="10">
    <source>
        <dbReference type="EMBL" id="TDO24264.1"/>
    </source>
</evidence>
<dbReference type="InterPro" id="IPR003594">
    <property type="entry name" value="HATPase_dom"/>
</dbReference>
<dbReference type="AlphaFoldDB" id="A0A4R6IPN0"/>
<evidence type="ECO:0000256" key="8">
    <source>
        <dbReference type="SAM" id="SignalP"/>
    </source>
</evidence>
<sequence>MKQLSALLLFLLLFGYANAQSVSERSKIGALKKEINSTGSDTTKLTALLRISHLFSESTVRSASLTDSALAYIAKAEQLSSTQKNTAGLAKSWLMRARIFQDLKKAEQSELYARRVLTMYEARTNNLLLAEAFVILGDNLPDGEKMSAQKIAYYQRALKIYQSGGAKRTEAATLIKLSSIYLMGGKYQTMIELLNRAKKLYDAMQYPEKEMDLEFLYERFVYAYLGKDNYTEALKYGLQSVRIIERNHDTSLKAFKIYNNVALLNGLLKRYDTQAYFLKKALPIAHQQAILNNDSTMVAQVLGNLVLSKLAQHKPNEAIALLRKIGNRYPQGNLGWRHFINVNFLEAYTLAGKFDLAKVYYSKVLNQTAELEKFHSHQTTNYNVLIKYLMATGQQKKAITFLKLNDTACRNNSQIDFLAKNYLNWFKADSLSGNLKSAITHFQLFKTISDSLINTKKASQLADLQVSYQTEKKDEDIRIKAQRIQLLHKQAQYQEVRLLHEQTVRNVSIAGGIMLLLLLGLSYNRYLLKQRSNQALELSQQSLNAANDALQMLLTEKEWLLKEIHHRVKNNLQIVISLLNTQSAYLDNGDALDAIKNSQHRMHAMSLIHQKLYQSDNLASIDMSHYIKELVDYLHDSFSSDHQISMSLDIAPIKLYVSQAVPLGLILNEAISNSIKYAFKNTGKGKIAISLQPVGEQQYLMCIADNGSGLPEGFDLEETSSLGMSLMRGLTDQLEGEFALQDKDGLRVCITFKHVAFNESGIRA</sequence>
<keyword evidence="8" id="KW-0732">Signal</keyword>
<evidence type="ECO:0000256" key="6">
    <source>
        <dbReference type="ARBA" id="ARBA00022777"/>
    </source>
</evidence>
<evidence type="ECO:0000259" key="9">
    <source>
        <dbReference type="PROSITE" id="PS50109"/>
    </source>
</evidence>
<dbReference type="Pfam" id="PF02518">
    <property type="entry name" value="HATPase_c"/>
    <property type="match status" value="1"/>
</dbReference>
<feature type="signal peptide" evidence="8">
    <location>
        <begin position="1"/>
        <end position="19"/>
    </location>
</feature>
<protein>
    <recommendedName>
        <fullName evidence="2">histidine kinase</fullName>
        <ecNumber evidence="2">2.7.13.3</ecNumber>
    </recommendedName>
</protein>